<dbReference type="Proteomes" id="UP001396334">
    <property type="component" value="Unassembled WGS sequence"/>
</dbReference>
<keyword evidence="2" id="KW-1185">Reference proteome</keyword>
<evidence type="ECO:0000313" key="2">
    <source>
        <dbReference type="Proteomes" id="UP001396334"/>
    </source>
</evidence>
<gene>
    <name evidence="1" type="ORF">V6N11_012446</name>
</gene>
<proteinExistence type="predicted"/>
<accession>A0ABR2QB54</accession>
<evidence type="ECO:0000313" key="1">
    <source>
        <dbReference type="EMBL" id="KAK8997910.1"/>
    </source>
</evidence>
<sequence length="93" mass="10669">MEITSSSLLVEFRQHQWNPHHRNYRFVAGHHQRPLYAAHALPPAWVCPYNEEPNNQWVGCLGLPVGLHLTIQSRAQLHCPTPPLLTTLSVERC</sequence>
<comment type="caution">
    <text evidence="1">The sequence shown here is derived from an EMBL/GenBank/DDBJ whole genome shotgun (WGS) entry which is preliminary data.</text>
</comment>
<organism evidence="1 2">
    <name type="scientific">Hibiscus sabdariffa</name>
    <name type="common">roselle</name>
    <dbReference type="NCBI Taxonomy" id="183260"/>
    <lineage>
        <taxon>Eukaryota</taxon>
        <taxon>Viridiplantae</taxon>
        <taxon>Streptophyta</taxon>
        <taxon>Embryophyta</taxon>
        <taxon>Tracheophyta</taxon>
        <taxon>Spermatophyta</taxon>
        <taxon>Magnoliopsida</taxon>
        <taxon>eudicotyledons</taxon>
        <taxon>Gunneridae</taxon>
        <taxon>Pentapetalae</taxon>
        <taxon>rosids</taxon>
        <taxon>malvids</taxon>
        <taxon>Malvales</taxon>
        <taxon>Malvaceae</taxon>
        <taxon>Malvoideae</taxon>
        <taxon>Hibiscus</taxon>
    </lineage>
</organism>
<name>A0ABR2QB54_9ROSI</name>
<dbReference type="EMBL" id="JBBPBN010000042">
    <property type="protein sequence ID" value="KAK8997910.1"/>
    <property type="molecule type" value="Genomic_DNA"/>
</dbReference>
<reference evidence="1 2" key="1">
    <citation type="journal article" date="2024" name="G3 (Bethesda)">
        <title>Genome assembly of Hibiscus sabdariffa L. provides insights into metabolisms of medicinal natural products.</title>
        <authorList>
            <person name="Kim T."/>
        </authorList>
    </citation>
    <scope>NUCLEOTIDE SEQUENCE [LARGE SCALE GENOMIC DNA]</scope>
    <source>
        <strain evidence="1">TK-2024</strain>
        <tissue evidence="1">Old leaves</tissue>
    </source>
</reference>
<protein>
    <submittedName>
        <fullName evidence="1">Uncharacterized protein</fullName>
    </submittedName>
</protein>